<dbReference type="AlphaFoldDB" id="A0A2S6GBD2"/>
<keyword evidence="9" id="KW-1185">Reference proteome</keyword>
<comment type="caution">
    <text evidence="8">The sequence shown here is derived from an EMBL/GenBank/DDBJ whole genome shotgun (WGS) entry which is preliminary data.</text>
</comment>
<feature type="transmembrane region" description="Helical" evidence="6">
    <location>
        <begin position="75"/>
        <end position="94"/>
    </location>
</feature>
<keyword evidence="2" id="KW-1003">Cell membrane</keyword>
<accession>A0A2S6GBD2</accession>
<feature type="transmembrane region" description="Helical" evidence="6">
    <location>
        <begin position="310"/>
        <end position="331"/>
    </location>
</feature>
<evidence type="ECO:0000256" key="2">
    <source>
        <dbReference type="ARBA" id="ARBA00022475"/>
    </source>
</evidence>
<dbReference type="GO" id="GO:0005886">
    <property type="term" value="C:plasma membrane"/>
    <property type="evidence" value="ECO:0007669"/>
    <property type="project" value="UniProtKB-SubCell"/>
</dbReference>
<evidence type="ECO:0000259" key="7">
    <source>
        <dbReference type="PROSITE" id="PS50850"/>
    </source>
</evidence>
<dbReference type="InterPro" id="IPR011701">
    <property type="entry name" value="MFS"/>
</dbReference>
<feature type="domain" description="Major facilitator superfamily (MFS) profile" evidence="7">
    <location>
        <begin position="2"/>
        <end position="398"/>
    </location>
</feature>
<feature type="transmembrane region" description="Helical" evidence="6">
    <location>
        <begin position="12"/>
        <end position="36"/>
    </location>
</feature>
<protein>
    <submittedName>
        <fullName evidence="8">Putative MFS family arabinose efflux permease</fullName>
    </submittedName>
</protein>
<evidence type="ECO:0000256" key="4">
    <source>
        <dbReference type="ARBA" id="ARBA00022989"/>
    </source>
</evidence>
<keyword evidence="5 6" id="KW-0472">Membrane</keyword>
<evidence type="ECO:0000313" key="9">
    <source>
        <dbReference type="Proteomes" id="UP000239203"/>
    </source>
</evidence>
<dbReference type="InterPro" id="IPR036259">
    <property type="entry name" value="MFS_trans_sf"/>
</dbReference>
<evidence type="ECO:0000256" key="5">
    <source>
        <dbReference type="ARBA" id="ARBA00023136"/>
    </source>
</evidence>
<dbReference type="SUPFAM" id="SSF103473">
    <property type="entry name" value="MFS general substrate transporter"/>
    <property type="match status" value="1"/>
</dbReference>
<gene>
    <name evidence="8" type="ORF">CLV40_1533</name>
</gene>
<dbReference type="PROSITE" id="PS50850">
    <property type="entry name" value="MFS"/>
    <property type="match status" value="1"/>
</dbReference>
<feature type="transmembrane region" description="Helical" evidence="6">
    <location>
        <begin position="100"/>
        <end position="120"/>
    </location>
</feature>
<dbReference type="EMBL" id="PTIX01000053">
    <property type="protein sequence ID" value="PPK60438.1"/>
    <property type="molecule type" value="Genomic_DNA"/>
</dbReference>
<dbReference type="Gene3D" id="1.20.1250.20">
    <property type="entry name" value="MFS general substrate transporter like domains"/>
    <property type="match status" value="1"/>
</dbReference>
<reference evidence="8 9" key="1">
    <citation type="submission" date="2018-02" db="EMBL/GenBank/DDBJ databases">
        <title>Genomic Encyclopedia of Archaeal and Bacterial Type Strains, Phase II (KMG-II): from individual species to whole genera.</title>
        <authorList>
            <person name="Goeker M."/>
        </authorList>
    </citation>
    <scope>NUCLEOTIDE SEQUENCE [LARGE SCALE GENOMIC DNA]</scope>
    <source>
        <strain evidence="8 9">YU 961-1</strain>
    </source>
</reference>
<feature type="transmembrane region" description="Helical" evidence="6">
    <location>
        <begin position="372"/>
        <end position="392"/>
    </location>
</feature>
<sequence length="408" mass="41135">MVVIMGARGPLAALLGANALSACGTAMTVLAVPWFVLQTTGSAARTGLVAGVEVFGAVVGALAAGPVVDRVGRRAASVASDLLAAAVVAAIPLLHGTSGLPFALLVPLAWALGLVAAPGATARRAMVPALTARAEVSTERASGAYEGVWRGARMLGGPLAGVLIALLGPPGVLLVDAATFLGSALLVRLFVPAVGGKAPGGYGHRLRGGLAYLRRDRALRWVVLLVSGTNLLDAAFFAVLLPVYAERVLGSSVALGAIAGVWAGGGLAGSLAYAWLGARLSRRWTLATAFLVSGAPRFALLAAAPPLPMALAALAVFGCAVGTINPVLGVVQFDRVPDDVRPVVGGVLQAGSQWPMPVGAVLAGFAVDGFGLVPTLLTASGVYLAITLWPALAKGWREMDEEPVGARH</sequence>
<evidence type="ECO:0000256" key="6">
    <source>
        <dbReference type="SAM" id="Phobius"/>
    </source>
</evidence>
<proteinExistence type="predicted"/>
<dbReference type="OrthoDB" id="9793136at2"/>
<keyword evidence="4 6" id="KW-1133">Transmembrane helix</keyword>
<dbReference type="Proteomes" id="UP000239203">
    <property type="component" value="Unassembled WGS sequence"/>
</dbReference>
<feature type="transmembrane region" description="Helical" evidence="6">
    <location>
        <begin position="253"/>
        <end position="276"/>
    </location>
</feature>
<feature type="transmembrane region" description="Helical" evidence="6">
    <location>
        <begin position="48"/>
        <end position="68"/>
    </location>
</feature>
<evidence type="ECO:0000256" key="1">
    <source>
        <dbReference type="ARBA" id="ARBA00004651"/>
    </source>
</evidence>
<dbReference type="PROSITE" id="PS00216">
    <property type="entry name" value="SUGAR_TRANSPORT_1"/>
    <property type="match status" value="1"/>
</dbReference>
<feature type="transmembrane region" description="Helical" evidence="6">
    <location>
        <begin position="343"/>
        <end position="366"/>
    </location>
</feature>
<feature type="transmembrane region" description="Helical" evidence="6">
    <location>
        <begin position="283"/>
        <end position="304"/>
    </location>
</feature>
<dbReference type="InterPro" id="IPR020846">
    <property type="entry name" value="MFS_dom"/>
</dbReference>
<name>A0A2S6GBD2_9PSEU</name>
<comment type="subcellular location">
    <subcellularLocation>
        <location evidence="1">Cell membrane</location>
        <topology evidence="1">Multi-pass membrane protein</topology>
    </subcellularLocation>
</comment>
<dbReference type="InterPro" id="IPR005829">
    <property type="entry name" value="Sugar_transporter_CS"/>
</dbReference>
<evidence type="ECO:0000256" key="3">
    <source>
        <dbReference type="ARBA" id="ARBA00022692"/>
    </source>
</evidence>
<dbReference type="PANTHER" id="PTHR23513:SF11">
    <property type="entry name" value="STAPHYLOFERRIN A TRANSPORTER"/>
    <property type="match status" value="1"/>
</dbReference>
<feature type="transmembrane region" description="Helical" evidence="6">
    <location>
        <begin position="221"/>
        <end position="241"/>
    </location>
</feature>
<keyword evidence="3 6" id="KW-0812">Transmembrane</keyword>
<dbReference type="Pfam" id="PF07690">
    <property type="entry name" value="MFS_1"/>
    <property type="match status" value="1"/>
</dbReference>
<evidence type="ECO:0000313" key="8">
    <source>
        <dbReference type="EMBL" id="PPK60438.1"/>
    </source>
</evidence>
<dbReference type="GO" id="GO:0022857">
    <property type="term" value="F:transmembrane transporter activity"/>
    <property type="evidence" value="ECO:0007669"/>
    <property type="project" value="InterPro"/>
</dbReference>
<dbReference type="PANTHER" id="PTHR23513">
    <property type="entry name" value="INTEGRAL MEMBRANE EFFLUX PROTEIN-RELATED"/>
    <property type="match status" value="1"/>
</dbReference>
<dbReference type="CDD" id="cd06173">
    <property type="entry name" value="MFS_MefA_like"/>
    <property type="match status" value="1"/>
</dbReference>
<organism evidence="8 9">
    <name type="scientific">Actinokineospora auranticolor</name>
    <dbReference type="NCBI Taxonomy" id="155976"/>
    <lineage>
        <taxon>Bacteria</taxon>
        <taxon>Bacillati</taxon>
        <taxon>Actinomycetota</taxon>
        <taxon>Actinomycetes</taxon>
        <taxon>Pseudonocardiales</taxon>
        <taxon>Pseudonocardiaceae</taxon>
        <taxon>Actinokineospora</taxon>
    </lineage>
</organism>